<proteinExistence type="predicted"/>
<organism evidence="1 2">
    <name type="scientific">Amniculicola lignicola CBS 123094</name>
    <dbReference type="NCBI Taxonomy" id="1392246"/>
    <lineage>
        <taxon>Eukaryota</taxon>
        <taxon>Fungi</taxon>
        <taxon>Dikarya</taxon>
        <taxon>Ascomycota</taxon>
        <taxon>Pezizomycotina</taxon>
        <taxon>Dothideomycetes</taxon>
        <taxon>Pleosporomycetidae</taxon>
        <taxon>Pleosporales</taxon>
        <taxon>Amniculicolaceae</taxon>
        <taxon>Amniculicola</taxon>
    </lineage>
</organism>
<dbReference type="AlphaFoldDB" id="A0A6A5W0S6"/>
<dbReference type="EMBL" id="ML977641">
    <property type="protein sequence ID" value="KAF1995300.1"/>
    <property type="molecule type" value="Genomic_DNA"/>
</dbReference>
<sequence>MNEFQQLQAEIYTLRVEVRQEIQSLRTENETLRATLSIIASSSARPWSVLLTPTKFNNKQLGTILRSSTLSGTI</sequence>
<evidence type="ECO:0000313" key="1">
    <source>
        <dbReference type="EMBL" id="KAF1995300.1"/>
    </source>
</evidence>
<name>A0A6A5W0S6_9PLEO</name>
<reference evidence="1" key="1">
    <citation type="journal article" date="2020" name="Stud. Mycol.">
        <title>101 Dothideomycetes genomes: a test case for predicting lifestyles and emergence of pathogens.</title>
        <authorList>
            <person name="Haridas S."/>
            <person name="Albert R."/>
            <person name="Binder M."/>
            <person name="Bloem J."/>
            <person name="Labutti K."/>
            <person name="Salamov A."/>
            <person name="Andreopoulos B."/>
            <person name="Baker S."/>
            <person name="Barry K."/>
            <person name="Bills G."/>
            <person name="Bluhm B."/>
            <person name="Cannon C."/>
            <person name="Castanera R."/>
            <person name="Culley D."/>
            <person name="Daum C."/>
            <person name="Ezra D."/>
            <person name="Gonzalez J."/>
            <person name="Henrissat B."/>
            <person name="Kuo A."/>
            <person name="Liang C."/>
            <person name="Lipzen A."/>
            <person name="Lutzoni F."/>
            <person name="Magnuson J."/>
            <person name="Mondo S."/>
            <person name="Nolan M."/>
            <person name="Ohm R."/>
            <person name="Pangilinan J."/>
            <person name="Park H.-J."/>
            <person name="Ramirez L."/>
            <person name="Alfaro M."/>
            <person name="Sun H."/>
            <person name="Tritt A."/>
            <person name="Yoshinaga Y."/>
            <person name="Zwiers L.-H."/>
            <person name="Turgeon B."/>
            <person name="Goodwin S."/>
            <person name="Spatafora J."/>
            <person name="Crous P."/>
            <person name="Grigoriev I."/>
        </authorList>
    </citation>
    <scope>NUCLEOTIDE SEQUENCE</scope>
    <source>
        <strain evidence="1">CBS 123094</strain>
    </source>
</reference>
<keyword evidence="2" id="KW-1185">Reference proteome</keyword>
<accession>A0A6A5W0S6</accession>
<evidence type="ECO:0000313" key="2">
    <source>
        <dbReference type="Proteomes" id="UP000799779"/>
    </source>
</evidence>
<protein>
    <submittedName>
        <fullName evidence="1">Uncharacterized protein</fullName>
    </submittedName>
</protein>
<dbReference type="Proteomes" id="UP000799779">
    <property type="component" value="Unassembled WGS sequence"/>
</dbReference>
<gene>
    <name evidence="1" type="ORF">P154DRAFT_611147</name>
</gene>